<feature type="region of interest" description="Disordered" evidence="1">
    <location>
        <begin position="180"/>
        <end position="223"/>
    </location>
</feature>
<reference evidence="3 4" key="1">
    <citation type="journal article" date="2018" name="Sci. Rep.">
        <title>A novel species of the marine cyanobacterium Acaryochloris with a unique pigment content and lifestyle.</title>
        <authorList>
            <person name="Partensky F."/>
            <person name="Six C."/>
            <person name="Ratin M."/>
            <person name="Garczarek L."/>
            <person name="Vaulot D."/>
            <person name="Probert I."/>
            <person name="Calteau A."/>
            <person name="Gourvil P."/>
            <person name="Marie D."/>
            <person name="Grebert T."/>
            <person name="Bouchier C."/>
            <person name="Le Panse S."/>
            <person name="Gachenot M."/>
            <person name="Rodriguez F."/>
            <person name="Garrido J.L."/>
        </authorList>
    </citation>
    <scope>NUCLEOTIDE SEQUENCE [LARGE SCALE GENOMIC DNA]</scope>
    <source>
        <strain evidence="3 4">RCC1774</strain>
    </source>
</reference>
<name>A0A2W1JKB8_9CYAN</name>
<organism evidence="3 4">
    <name type="scientific">Acaryochloris thomasi RCC1774</name>
    <dbReference type="NCBI Taxonomy" id="1764569"/>
    <lineage>
        <taxon>Bacteria</taxon>
        <taxon>Bacillati</taxon>
        <taxon>Cyanobacteriota</taxon>
        <taxon>Cyanophyceae</taxon>
        <taxon>Acaryochloridales</taxon>
        <taxon>Acaryochloridaceae</taxon>
        <taxon>Acaryochloris</taxon>
        <taxon>Acaryochloris thomasi</taxon>
    </lineage>
</organism>
<keyword evidence="2" id="KW-0472">Membrane</keyword>
<gene>
    <name evidence="3" type="ORF">C1752_04320</name>
</gene>
<dbReference type="Pfam" id="PF07963">
    <property type="entry name" value="N_methyl"/>
    <property type="match status" value="1"/>
</dbReference>
<dbReference type="EMBL" id="PQWO01000013">
    <property type="protein sequence ID" value="PZD71915.1"/>
    <property type="molecule type" value="Genomic_DNA"/>
</dbReference>
<proteinExistence type="predicted"/>
<dbReference type="Proteomes" id="UP000248857">
    <property type="component" value="Unassembled WGS sequence"/>
</dbReference>
<evidence type="ECO:0000313" key="4">
    <source>
        <dbReference type="Proteomes" id="UP000248857"/>
    </source>
</evidence>
<protein>
    <recommendedName>
        <fullName evidence="5">Prepilin-type N-terminal cleavage/methylation domain-containing protein</fullName>
    </recommendedName>
</protein>
<dbReference type="NCBIfam" id="TIGR02532">
    <property type="entry name" value="IV_pilin_GFxxxE"/>
    <property type="match status" value="1"/>
</dbReference>
<evidence type="ECO:0000313" key="3">
    <source>
        <dbReference type="EMBL" id="PZD71915.1"/>
    </source>
</evidence>
<feature type="compositionally biased region" description="Pro residues" evidence="1">
    <location>
        <begin position="205"/>
        <end position="216"/>
    </location>
</feature>
<evidence type="ECO:0000256" key="2">
    <source>
        <dbReference type="SAM" id="Phobius"/>
    </source>
</evidence>
<comment type="caution">
    <text evidence="3">The sequence shown here is derived from an EMBL/GenBank/DDBJ whole genome shotgun (WGS) entry which is preliminary data.</text>
</comment>
<sequence length="302" mass="31790">MGLFRFLQYFRGRWSTQHSGFTLIEKMIVVAVVGILGAVTAPNLSKMLDRVKLDQATKEVRSALDETQREAIRGNKSCMVTLNLVESKVTGNCLQAGNRDLPERISLATNMVSNLDVGLPSGTAETLPPATEIASTVTDVDTGLGLYRDRPTKVAVATGPVAPKASMTIQIISQAPACSQTAGQQSSNNCGNKSNKAQQGQSNPSPSPSPSSPPPGVSVTPIPIQYGALGTPNFAVVSELSIPADPTGKIVFSLANNESAERKCIAISNTLGLTRIGSYRGDLEPSKITDEGACTATSWTTQ</sequence>
<dbReference type="SUPFAM" id="SSF54523">
    <property type="entry name" value="Pili subunits"/>
    <property type="match status" value="1"/>
</dbReference>
<keyword evidence="2" id="KW-1133">Transmembrane helix</keyword>
<evidence type="ECO:0000256" key="1">
    <source>
        <dbReference type="SAM" id="MobiDB-lite"/>
    </source>
</evidence>
<dbReference type="Gene3D" id="3.30.700.10">
    <property type="entry name" value="Glycoprotein, Type 4 Pilin"/>
    <property type="match status" value="1"/>
</dbReference>
<feature type="compositionally biased region" description="Polar residues" evidence="1">
    <location>
        <begin position="180"/>
        <end position="203"/>
    </location>
</feature>
<dbReference type="InterPro" id="IPR012902">
    <property type="entry name" value="N_methyl_site"/>
</dbReference>
<keyword evidence="2" id="KW-0812">Transmembrane</keyword>
<dbReference type="AlphaFoldDB" id="A0A2W1JKB8"/>
<keyword evidence="4" id="KW-1185">Reference proteome</keyword>
<accession>A0A2W1JKB8</accession>
<feature type="transmembrane region" description="Helical" evidence="2">
    <location>
        <begin position="20"/>
        <end position="41"/>
    </location>
</feature>
<evidence type="ECO:0008006" key="5">
    <source>
        <dbReference type="Google" id="ProtNLM"/>
    </source>
</evidence>
<dbReference type="InterPro" id="IPR045584">
    <property type="entry name" value="Pilin-like"/>
</dbReference>